<evidence type="ECO:0000256" key="1">
    <source>
        <dbReference type="ARBA" id="ARBA00022491"/>
    </source>
</evidence>
<evidence type="ECO:0000259" key="10">
    <source>
        <dbReference type="PROSITE" id="PS51161"/>
    </source>
</evidence>
<evidence type="ECO:0000256" key="4">
    <source>
        <dbReference type="ARBA" id="ARBA00022840"/>
    </source>
</evidence>
<feature type="compositionally biased region" description="Basic and acidic residues" evidence="9">
    <location>
        <begin position="148"/>
        <end position="160"/>
    </location>
</feature>
<proteinExistence type="inferred from homology"/>
<keyword evidence="4 8" id="KW-0067">ATP-binding</keyword>
<comment type="function">
    <text evidence="8">Negatively regulates transcription of bacterial ribonucleotide reductase nrd genes and operons by binding to NrdR-boxes.</text>
</comment>
<evidence type="ECO:0000313" key="11">
    <source>
        <dbReference type="EMBL" id="CAI8767192.1"/>
    </source>
</evidence>
<accession>A0ABN8WYR9</accession>
<sequence>MRCPFCGAQDTRVIDSRLSQEGDQVRRRRECTECKERFTTYEAAELNMPRVIKTNGSREPFREEKLRAGILRALEKRPVGSDRIEAAINRIKKKLLARGEREVSSRFIGESVMQELGELDHVAYVRFASVYRSFQDVNEFREVIDRLERQPHPNEKRDQPDLFDDESEP</sequence>
<protein>
    <recommendedName>
        <fullName evidence="8">Transcriptional repressor NrdR</fullName>
    </recommendedName>
</protein>
<dbReference type="HAMAP" id="MF_00440">
    <property type="entry name" value="NrdR"/>
    <property type="match status" value="1"/>
</dbReference>
<evidence type="ECO:0000313" key="12">
    <source>
        <dbReference type="Proteomes" id="UP001162030"/>
    </source>
</evidence>
<evidence type="ECO:0000256" key="9">
    <source>
        <dbReference type="SAM" id="MobiDB-lite"/>
    </source>
</evidence>
<keyword evidence="1 8" id="KW-0678">Repressor</keyword>
<keyword evidence="5 8" id="KW-0805">Transcription regulation</keyword>
<evidence type="ECO:0000256" key="5">
    <source>
        <dbReference type="ARBA" id="ARBA00023015"/>
    </source>
</evidence>
<dbReference type="Pfam" id="PF03477">
    <property type="entry name" value="ATP-cone"/>
    <property type="match status" value="1"/>
</dbReference>
<evidence type="ECO:0000256" key="8">
    <source>
        <dbReference type="HAMAP-Rule" id="MF_00440"/>
    </source>
</evidence>
<dbReference type="RefSeq" id="WP_026612040.1">
    <property type="nucleotide sequence ID" value="NZ_OX458333.1"/>
</dbReference>
<feature type="domain" description="ATP-cone" evidence="10">
    <location>
        <begin position="49"/>
        <end position="139"/>
    </location>
</feature>
<evidence type="ECO:0000256" key="7">
    <source>
        <dbReference type="ARBA" id="ARBA00023163"/>
    </source>
</evidence>
<keyword evidence="2 8" id="KW-0547">Nucleotide-binding</keyword>
<feature type="region of interest" description="Disordered" evidence="9">
    <location>
        <begin position="148"/>
        <end position="169"/>
    </location>
</feature>
<evidence type="ECO:0000256" key="3">
    <source>
        <dbReference type="ARBA" id="ARBA00022771"/>
    </source>
</evidence>
<dbReference type="EMBL" id="OX458333">
    <property type="protein sequence ID" value="CAI8767192.1"/>
    <property type="molecule type" value="Genomic_DNA"/>
</dbReference>
<dbReference type="PROSITE" id="PS51161">
    <property type="entry name" value="ATP_CONE"/>
    <property type="match status" value="1"/>
</dbReference>
<keyword evidence="12" id="KW-1185">Reference proteome</keyword>
<comment type="similarity">
    <text evidence="8">Belongs to the NrdR family.</text>
</comment>
<evidence type="ECO:0000256" key="2">
    <source>
        <dbReference type="ARBA" id="ARBA00022741"/>
    </source>
</evidence>
<dbReference type="PANTHER" id="PTHR30455">
    <property type="entry name" value="TRANSCRIPTIONAL REPRESSOR NRDR"/>
    <property type="match status" value="1"/>
</dbReference>
<dbReference type="InterPro" id="IPR005144">
    <property type="entry name" value="ATP-cone_dom"/>
</dbReference>
<dbReference type="PANTHER" id="PTHR30455:SF2">
    <property type="entry name" value="TRANSCRIPTIONAL REPRESSOR NRDR"/>
    <property type="match status" value="1"/>
</dbReference>
<keyword evidence="7 8" id="KW-0804">Transcription</keyword>
<gene>
    <name evidence="8 11" type="primary">nrdR</name>
    <name evidence="11" type="ORF">MSZNOR_0956</name>
</gene>
<reference evidence="11 12" key="1">
    <citation type="submission" date="2023-03" db="EMBL/GenBank/DDBJ databases">
        <authorList>
            <person name="Pearce D."/>
        </authorList>
    </citation>
    <scope>NUCLEOTIDE SEQUENCE [LARGE SCALE GENOMIC DNA]</scope>
    <source>
        <strain evidence="11">Msz</strain>
    </source>
</reference>
<dbReference type="InterPro" id="IPR003796">
    <property type="entry name" value="RNR_NrdR-like"/>
</dbReference>
<dbReference type="Proteomes" id="UP001162030">
    <property type="component" value="Chromosome"/>
</dbReference>
<dbReference type="InterPro" id="IPR055173">
    <property type="entry name" value="NrdR-like_N"/>
</dbReference>
<feature type="zinc finger region" evidence="8">
    <location>
        <begin position="3"/>
        <end position="34"/>
    </location>
</feature>
<keyword evidence="6 8" id="KW-0238">DNA-binding</keyword>
<comment type="cofactor">
    <cofactor evidence="8">
        <name>Zn(2+)</name>
        <dbReference type="ChEBI" id="CHEBI:29105"/>
    </cofactor>
    <text evidence="8">Binds 1 zinc ion.</text>
</comment>
<keyword evidence="3 8" id="KW-0863">Zinc-finger</keyword>
<keyword evidence="8" id="KW-0479">Metal-binding</keyword>
<evidence type="ECO:0000256" key="6">
    <source>
        <dbReference type="ARBA" id="ARBA00023125"/>
    </source>
</evidence>
<dbReference type="NCBIfam" id="TIGR00244">
    <property type="entry name" value="transcriptional regulator NrdR"/>
    <property type="match status" value="1"/>
</dbReference>
<keyword evidence="8" id="KW-0862">Zinc</keyword>
<name>A0ABN8WYR9_9GAMM</name>
<dbReference type="Pfam" id="PF22811">
    <property type="entry name" value="Zn_ribbon_NrdR"/>
    <property type="match status" value="1"/>
</dbReference>
<organism evidence="11 12">
    <name type="scientific">Methylocaldum szegediense</name>
    <dbReference type="NCBI Taxonomy" id="73780"/>
    <lineage>
        <taxon>Bacteria</taxon>
        <taxon>Pseudomonadati</taxon>
        <taxon>Pseudomonadota</taxon>
        <taxon>Gammaproteobacteria</taxon>
        <taxon>Methylococcales</taxon>
        <taxon>Methylococcaceae</taxon>
        <taxon>Methylocaldum</taxon>
    </lineage>
</organism>